<name>A0ACC3CA07_PYRYE</name>
<organism evidence="1 2">
    <name type="scientific">Pyropia yezoensis</name>
    <name type="common">Susabi-nori</name>
    <name type="synonym">Porphyra yezoensis</name>
    <dbReference type="NCBI Taxonomy" id="2788"/>
    <lineage>
        <taxon>Eukaryota</taxon>
        <taxon>Rhodophyta</taxon>
        <taxon>Bangiophyceae</taxon>
        <taxon>Bangiales</taxon>
        <taxon>Bangiaceae</taxon>
        <taxon>Pyropia</taxon>
    </lineage>
</organism>
<reference evidence="1" key="1">
    <citation type="submission" date="2019-11" db="EMBL/GenBank/DDBJ databases">
        <title>Nori genome reveals adaptations in red seaweeds to the harsh intertidal environment.</title>
        <authorList>
            <person name="Wang D."/>
            <person name="Mao Y."/>
        </authorList>
    </citation>
    <scope>NUCLEOTIDE SEQUENCE</scope>
    <source>
        <tissue evidence="1">Gametophyte</tissue>
    </source>
</reference>
<evidence type="ECO:0000313" key="2">
    <source>
        <dbReference type="Proteomes" id="UP000798662"/>
    </source>
</evidence>
<dbReference type="Proteomes" id="UP000798662">
    <property type="component" value="Chromosome 2"/>
</dbReference>
<keyword evidence="2" id="KW-1185">Reference proteome</keyword>
<protein>
    <submittedName>
        <fullName evidence="1">Uncharacterized protein</fullName>
    </submittedName>
</protein>
<evidence type="ECO:0000313" key="1">
    <source>
        <dbReference type="EMBL" id="KAK1866810.1"/>
    </source>
</evidence>
<sequence>MDECERREGFDCFYEKGCDEWPLDSRWPSLRDILRRAGSLREVRLVGQWLRSQAQDRIEPIAERERVWKAVGRALVAVRLERMTTTGVATAALAGATPANFPALRDLTVKAMLHLPYAYDYMSTAMRATAATLERLTADGHWVSGGTAALFTTAGKLPALTELNWAFLVADLDIDNGDGHLLTSREWLAPMLQGRSMTALRMRWGEHQGRGQTRQEVAAVLGCERLPSTLDCRGKEMTLLDVMTLCGDPRAGSSFKHIILPGSPASTMDVFVCVSPLRSLILLQLTLSVTDLAIALAGWGPMPAAWDVPPSLEVLSRTLVGFDPPIRFLECTLEDKFSARCARLETIADLLV</sequence>
<gene>
    <name evidence="1" type="ORF">I4F81_009322</name>
</gene>
<accession>A0ACC3CA07</accession>
<proteinExistence type="predicted"/>
<dbReference type="EMBL" id="CM020619">
    <property type="protein sequence ID" value="KAK1866810.1"/>
    <property type="molecule type" value="Genomic_DNA"/>
</dbReference>
<comment type="caution">
    <text evidence="1">The sequence shown here is derived from an EMBL/GenBank/DDBJ whole genome shotgun (WGS) entry which is preliminary data.</text>
</comment>